<feature type="repeat" description="PPR" evidence="2">
    <location>
        <begin position="89"/>
        <end position="123"/>
    </location>
</feature>
<name>A0AAN8VLH7_9MAGN</name>
<evidence type="ECO:0000256" key="1">
    <source>
        <dbReference type="ARBA" id="ARBA00022737"/>
    </source>
</evidence>
<gene>
    <name evidence="3" type="ORF">RJ641_005752</name>
</gene>
<dbReference type="InterPro" id="IPR002885">
    <property type="entry name" value="PPR_rpt"/>
</dbReference>
<evidence type="ECO:0000256" key="2">
    <source>
        <dbReference type="PROSITE-ProRule" id="PRU00708"/>
    </source>
</evidence>
<evidence type="ECO:0000313" key="4">
    <source>
        <dbReference type="Proteomes" id="UP001370490"/>
    </source>
</evidence>
<dbReference type="NCBIfam" id="TIGR00756">
    <property type="entry name" value="PPR"/>
    <property type="match status" value="1"/>
</dbReference>
<evidence type="ECO:0000313" key="3">
    <source>
        <dbReference type="EMBL" id="KAK6929547.1"/>
    </source>
</evidence>
<protein>
    <submittedName>
        <fullName evidence="3">Pentatricopeptide repeat</fullName>
    </submittedName>
</protein>
<accession>A0AAN8VLH7</accession>
<keyword evidence="1" id="KW-0677">Repeat</keyword>
<dbReference type="Pfam" id="PF01535">
    <property type="entry name" value="PPR"/>
    <property type="match status" value="4"/>
</dbReference>
<sequence length="277" mass="30844">MVHAQIVILGYALDTFVSTSILNTYAKLGMIKDSCQVKPVKLKKLRNVSDLGLESCVSVGAALIDMYSKWGLLCIAISIFSEMFSKCSANLPWNAMLSGYSQHGRSDEALELYILMQVQGMVFKYGYGSAVMDLKNAIADAYSKCLSLEDVRKIFDRMNERSSVLKHTSVCLLSMCVLVACANLCLIESGQQVHGLLCRTGMAFDRHVESSLIDIYSKCGSIDEADKVFKRVVYKFYTGDGKHQLKGEMHSKLDELSEKVEAMGYQPDLRCAFQIDE</sequence>
<dbReference type="EMBL" id="JBAMMX010000013">
    <property type="protein sequence ID" value="KAK6929547.1"/>
    <property type="molecule type" value="Genomic_DNA"/>
</dbReference>
<dbReference type="GO" id="GO:0009451">
    <property type="term" value="P:RNA modification"/>
    <property type="evidence" value="ECO:0007669"/>
    <property type="project" value="InterPro"/>
</dbReference>
<dbReference type="InterPro" id="IPR046960">
    <property type="entry name" value="PPR_At4g14850-like_plant"/>
</dbReference>
<dbReference type="InterPro" id="IPR011990">
    <property type="entry name" value="TPR-like_helical_dom_sf"/>
</dbReference>
<comment type="caution">
    <text evidence="3">The sequence shown here is derived from an EMBL/GenBank/DDBJ whole genome shotgun (WGS) entry which is preliminary data.</text>
</comment>
<proteinExistence type="predicted"/>
<dbReference type="Proteomes" id="UP001370490">
    <property type="component" value="Unassembled WGS sequence"/>
</dbReference>
<dbReference type="Gene3D" id="1.25.40.10">
    <property type="entry name" value="Tetratricopeptide repeat domain"/>
    <property type="match status" value="2"/>
</dbReference>
<reference evidence="3 4" key="1">
    <citation type="submission" date="2023-12" db="EMBL/GenBank/DDBJ databases">
        <title>A high-quality genome assembly for Dillenia turbinata (Dilleniales).</title>
        <authorList>
            <person name="Chanderbali A."/>
        </authorList>
    </citation>
    <scope>NUCLEOTIDE SEQUENCE [LARGE SCALE GENOMIC DNA]</scope>
    <source>
        <strain evidence="3">LSX21</strain>
        <tissue evidence="3">Leaf</tissue>
    </source>
</reference>
<dbReference type="GO" id="GO:0003723">
    <property type="term" value="F:RNA binding"/>
    <property type="evidence" value="ECO:0007669"/>
    <property type="project" value="InterPro"/>
</dbReference>
<keyword evidence="4" id="KW-1185">Reference proteome</keyword>
<dbReference type="PROSITE" id="PS51375">
    <property type="entry name" value="PPR"/>
    <property type="match status" value="1"/>
</dbReference>
<dbReference type="PANTHER" id="PTHR47926">
    <property type="entry name" value="PENTATRICOPEPTIDE REPEAT-CONTAINING PROTEIN"/>
    <property type="match status" value="1"/>
</dbReference>
<dbReference type="AlphaFoldDB" id="A0AAN8VLH7"/>
<organism evidence="3 4">
    <name type="scientific">Dillenia turbinata</name>
    <dbReference type="NCBI Taxonomy" id="194707"/>
    <lineage>
        <taxon>Eukaryota</taxon>
        <taxon>Viridiplantae</taxon>
        <taxon>Streptophyta</taxon>
        <taxon>Embryophyta</taxon>
        <taxon>Tracheophyta</taxon>
        <taxon>Spermatophyta</taxon>
        <taxon>Magnoliopsida</taxon>
        <taxon>eudicotyledons</taxon>
        <taxon>Gunneridae</taxon>
        <taxon>Pentapetalae</taxon>
        <taxon>Dilleniales</taxon>
        <taxon>Dilleniaceae</taxon>
        <taxon>Dillenia</taxon>
    </lineage>
</organism>